<accession>A0ABT8K3W7</accession>
<feature type="transmembrane region" description="Helical" evidence="7">
    <location>
        <begin position="215"/>
        <end position="239"/>
    </location>
</feature>
<dbReference type="EMBL" id="JAROCG010000001">
    <property type="protein sequence ID" value="MDN4611267.1"/>
    <property type="molecule type" value="Genomic_DNA"/>
</dbReference>
<dbReference type="RefSeq" id="WP_301227101.1">
    <property type="nucleotide sequence ID" value="NZ_JAROCG010000001.1"/>
</dbReference>
<comment type="caution">
    <text evidence="8">The sequence shown here is derived from an EMBL/GenBank/DDBJ whole genome shotgun (WGS) entry which is preliminary data.</text>
</comment>
<sequence>MNNRSTTPKTRDPQLRAWIPGLLVLAAGVAGAMVLAGLQTVLGALVIALILGILLGNSGLYTATLRTGIGGGTKRLLRAGVVLLGLQLALPDILALGPQVLLLILACVAGSFYATLWLGQRLGLSRAGALLMAAGFSICGASAVAGMQGIADADDDEVASAVAMVTLYGSLMIIALPLLNTLLGLEPTEFGVWSGLAVHEVAQVVAVASTAGATALASATVVKLGRVLMLAPVAAAAGLGERRRSRRHGTTTTADGNGRAAAPLVPLFVLGFLALVVLRSLGILPPPVLEAGRTVATVLLAAGMFGLGAGIDVRRLLRTGGRFAVVGAASTLLLAGVSLLGVVVLG</sequence>
<evidence type="ECO:0000256" key="7">
    <source>
        <dbReference type="SAM" id="Phobius"/>
    </source>
</evidence>
<evidence type="ECO:0000256" key="5">
    <source>
        <dbReference type="ARBA" id="ARBA00022989"/>
    </source>
</evidence>
<evidence type="ECO:0000313" key="9">
    <source>
        <dbReference type="Proteomes" id="UP001174209"/>
    </source>
</evidence>
<name>A0ABT8K3W7_9MICC</name>
<feature type="transmembrane region" description="Helical" evidence="7">
    <location>
        <begin position="21"/>
        <end position="38"/>
    </location>
</feature>
<feature type="transmembrane region" description="Helical" evidence="7">
    <location>
        <begin position="190"/>
        <end position="209"/>
    </location>
</feature>
<protein>
    <submittedName>
        <fullName evidence="8">Sulfate exporter family transporter</fullName>
    </submittedName>
</protein>
<reference evidence="8" key="1">
    <citation type="submission" date="2023-06" db="EMBL/GenBank/DDBJ databases">
        <title>MT1 and MT2 Draft Genomes of Novel Species.</title>
        <authorList>
            <person name="Venkateswaran K."/>
        </authorList>
    </citation>
    <scope>NUCLEOTIDE SEQUENCE</scope>
    <source>
        <strain evidence="8">IIF3SC-B10</strain>
    </source>
</reference>
<keyword evidence="5 7" id="KW-1133">Transmembrane helix</keyword>
<gene>
    <name evidence="8" type="ORF">P5G52_10350</name>
</gene>
<evidence type="ECO:0000256" key="4">
    <source>
        <dbReference type="ARBA" id="ARBA00022692"/>
    </source>
</evidence>
<feature type="transmembrane region" description="Helical" evidence="7">
    <location>
        <begin position="294"/>
        <end position="311"/>
    </location>
</feature>
<dbReference type="PANTHER" id="PTHR30106:SF2">
    <property type="entry name" value="UPF0324 INNER MEMBRANE PROTEIN YEIH"/>
    <property type="match status" value="1"/>
</dbReference>
<keyword evidence="6 7" id="KW-0472">Membrane</keyword>
<evidence type="ECO:0000313" key="8">
    <source>
        <dbReference type="EMBL" id="MDN4611267.1"/>
    </source>
</evidence>
<dbReference type="Proteomes" id="UP001174209">
    <property type="component" value="Unassembled WGS sequence"/>
</dbReference>
<keyword evidence="9" id="KW-1185">Reference proteome</keyword>
<feature type="transmembrane region" description="Helical" evidence="7">
    <location>
        <begin position="44"/>
        <end position="64"/>
    </location>
</feature>
<feature type="transmembrane region" description="Helical" evidence="7">
    <location>
        <begin position="162"/>
        <end position="183"/>
    </location>
</feature>
<feature type="transmembrane region" description="Helical" evidence="7">
    <location>
        <begin position="100"/>
        <end position="118"/>
    </location>
</feature>
<comment type="similarity">
    <text evidence="2">Belongs to the UPF0324 family.</text>
</comment>
<keyword evidence="3" id="KW-1003">Cell membrane</keyword>
<evidence type="ECO:0000256" key="6">
    <source>
        <dbReference type="ARBA" id="ARBA00023136"/>
    </source>
</evidence>
<comment type="subcellular location">
    <subcellularLocation>
        <location evidence="1">Cell membrane</location>
        <topology evidence="1">Multi-pass membrane protein</topology>
    </subcellularLocation>
</comment>
<feature type="transmembrane region" description="Helical" evidence="7">
    <location>
        <begin position="260"/>
        <end position="282"/>
    </location>
</feature>
<feature type="transmembrane region" description="Helical" evidence="7">
    <location>
        <begin position="323"/>
        <end position="345"/>
    </location>
</feature>
<organism evidence="8 9">
    <name type="scientific">Arthrobacter burdickii</name>
    <dbReference type="NCBI Taxonomy" id="3035920"/>
    <lineage>
        <taxon>Bacteria</taxon>
        <taxon>Bacillati</taxon>
        <taxon>Actinomycetota</taxon>
        <taxon>Actinomycetes</taxon>
        <taxon>Micrococcales</taxon>
        <taxon>Micrococcaceae</taxon>
        <taxon>Arthrobacter</taxon>
    </lineage>
</organism>
<dbReference type="PANTHER" id="PTHR30106">
    <property type="entry name" value="INNER MEMBRANE PROTEIN YEIH-RELATED"/>
    <property type="match status" value="1"/>
</dbReference>
<dbReference type="InterPro" id="IPR018383">
    <property type="entry name" value="UPF0324_pro"/>
</dbReference>
<evidence type="ECO:0000256" key="3">
    <source>
        <dbReference type="ARBA" id="ARBA00022475"/>
    </source>
</evidence>
<feature type="transmembrane region" description="Helical" evidence="7">
    <location>
        <begin position="130"/>
        <end position="150"/>
    </location>
</feature>
<dbReference type="Pfam" id="PF03601">
    <property type="entry name" value="Cons_hypoth698"/>
    <property type="match status" value="1"/>
</dbReference>
<keyword evidence="4 7" id="KW-0812">Transmembrane</keyword>
<evidence type="ECO:0000256" key="1">
    <source>
        <dbReference type="ARBA" id="ARBA00004651"/>
    </source>
</evidence>
<proteinExistence type="inferred from homology"/>
<evidence type="ECO:0000256" key="2">
    <source>
        <dbReference type="ARBA" id="ARBA00007977"/>
    </source>
</evidence>